<reference evidence="1 2" key="1">
    <citation type="submission" date="2018-06" db="EMBL/GenBank/DDBJ databases">
        <title>Nitrincola tibetense sp. nov., isolated from Lake XuguoCo on Tibetan Plateau.</title>
        <authorList>
            <person name="Xing P."/>
        </authorList>
    </citation>
    <scope>NUCLEOTIDE SEQUENCE [LARGE SCALE GENOMIC DNA]</scope>
    <source>
        <strain evidence="2">xg18</strain>
    </source>
</reference>
<proteinExistence type="predicted"/>
<gene>
    <name evidence="1" type="ORF">DN062_07645</name>
</gene>
<protein>
    <submittedName>
        <fullName evidence="1">Uncharacterized protein</fullName>
    </submittedName>
</protein>
<accession>A0A364NNG2</accession>
<evidence type="ECO:0000313" key="2">
    <source>
        <dbReference type="Proteomes" id="UP000250744"/>
    </source>
</evidence>
<keyword evidence="2" id="KW-1185">Reference proteome</keyword>
<organism evidence="1 2">
    <name type="scientific">Nitrincola tibetensis</name>
    <dbReference type="NCBI Taxonomy" id="2219697"/>
    <lineage>
        <taxon>Bacteria</taxon>
        <taxon>Pseudomonadati</taxon>
        <taxon>Pseudomonadota</taxon>
        <taxon>Gammaproteobacteria</taxon>
        <taxon>Oceanospirillales</taxon>
        <taxon>Oceanospirillaceae</taxon>
        <taxon>Nitrincola</taxon>
    </lineage>
</organism>
<sequence length="68" mass="7595">MLNLMLSGNGKMKRFLQMHIKQTEHFRFWILVAAVLCNDAGDFFANAPLSGTSGAYPFQQGFKIVSAK</sequence>
<dbReference type="Proteomes" id="UP000250744">
    <property type="component" value="Unassembled WGS sequence"/>
</dbReference>
<evidence type="ECO:0000313" key="1">
    <source>
        <dbReference type="EMBL" id="RAU18631.1"/>
    </source>
</evidence>
<comment type="caution">
    <text evidence="1">The sequence shown here is derived from an EMBL/GenBank/DDBJ whole genome shotgun (WGS) entry which is preliminary data.</text>
</comment>
<dbReference type="AlphaFoldDB" id="A0A364NNG2"/>
<dbReference type="EMBL" id="QKRX01000004">
    <property type="protein sequence ID" value="RAU18631.1"/>
    <property type="molecule type" value="Genomic_DNA"/>
</dbReference>
<name>A0A364NNG2_9GAMM</name>